<dbReference type="InterPro" id="IPR000160">
    <property type="entry name" value="GGDEF_dom"/>
</dbReference>
<dbReference type="SUPFAM" id="SSF55781">
    <property type="entry name" value="GAF domain-like"/>
    <property type="match status" value="1"/>
</dbReference>
<dbReference type="Proteomes" id="UP000013190">
    <property type="component" value="Unassembled WGS sequence"/>
</dbReference>
<reference evidence="2 3" key="2">
    <citation type="journal article" date="2016" name="Int. J. Syst. Evol. Microbiol.">
        <title>Taxonomy of haemolytic and/or proteolytic strains of the genus Acinetobacter with the proposal of Acinetobacter courvalinii sp. nov. (genomic species 14 sensu Bouvet &amp; Jeanjean), Acinetobacter dispersus sp. nov. (genomic species 17), Acinetobacter modestus sp. nov., Acinetobacter proteolyticus sp. nov. and Acinetobacter vivianii sp. nov.</title>
        <authorList>
            <person name="Nemec A."/>
            <person name="Radolfova-Krizova L."/>
            <person name="Maixnerova M."/>
            <person name="Vrestiakova E."/>
            <person name="Jezek P."/>
            <person name="Sedo O."/>
        </authorList>
    </citation>
    <scope>NUCLEOTIDE SEQUENCE [LARGE SCALE GENOMIC DNA]</scope>
    <source>
        <strain evidence="2 3">NIPH 236</strain>
    </source>
</reference>
<dbReference type="NCBIfam" id="TIGR00254">
    <property type="entry name" value="GGDEF"/>
    <property type="match status" value="1"/>
</dbReference>
<dbReference type="InterPro" id="IPR029787">
    <property type="entry name" value="Nucleotide_cyclase"/>
</dbReference>
<evidence type="ECO:0000313" key="2">
    <source>
        <dbReference type="EMBL" id="ENU27173.1"/>
    </source>
</evidence>
<dbReference type="PANTHER" id="PTHR46663">
    <property type="entry name" value="DIGUANYLATE CYCLASE DGCT-RELATED"/>
    <property type="match status" value="1"/>
</dbReference>
<feature type="domain" description="GGDEF" evidence="1">
    <location>
        <begin position="217"/>
        <end position="346"/>
    </location>
</feature>
<dbReference type="PROSITE" id="PS50887">
    <property type="entry name" value="GGDEF"/>
    <property type="match status" value="1"/>
</dbReference>
<dbReference type="InterPro" id="IPR043128">
    <property type="entry name" value="Rev_trsase/Diguanyl_cyclase"/>
</dbReference>
<dbReference type="SUPFAM" id="SSF55073">
    <property type="entry name" value="Nucleotide cyclase"/>
    <property type="match status" value="1"/>
</dbReference>
<dbReference type="InterPro" id="IPR052163">
    <property type="entry name" value="DGC-Regulatory_Protein"/>
</dbReference>
<protein>
    <recommendedName>
        <fullName evidence="1">GGDEF domain-containing protein</fullName>
    </recommendedName>
</protein>
<evidence type="ECO:0000259" key="1">
    <source>
        <dbReference type="PROSITE" id="PS50887"/>
    </source>
</evidence>
<dbReference type="EMBL" id="APOJ01000023">
    <property type="protein sequence ID" value="ENU27173.1"/>
    <property type="molecule type" value="Genomic_DNA"/>
</dbReference>
<dbReference type="InterPro" id="IPR029016">
    <property type="entry name" value="GAF-like_dom_sf"/>
</dbReference>
<dbReference type="Pfam" id="PF00990">
    <property type="entry name" value="GGDEF"/>
    <property type="match status" value="1"/>
</dbReference>
<accession>A0ABP2TXZ5</accession>
<dbReference type="Pfam" id="PF13185">
    <property type="entry name" value="GAF_2"/>
    <property type="match status" value="1"/>
</dbReference>
<organism evidence="2 3">
    <name type="scientific">Acinetobacter modestus</name>
    <dbReference type="NCBI Taxonomy" id="1776740"/>
    <lineage>
        <taxon>Bacteria</taxon>
        <taxon>Pseudomonadati</taxon>
        <taxon>Pseudomonadota</taxon>
        <taxon>Gammaproteobacteria</taxon>
        <taxon>Moraxellales</taxon>
        <taxon>Moraxellaceae</taxon>
        <taxon>Acinetobacter</taxon>
    </lineage>
</organism>
<comment type="caution">
    <text evidence="2">The sequence shown here is derived from an EMBL/GenBank/DDBJ whole genome shotgun (WGS) entry which is preliminary data.</text>
</comment>
<proteinExistence type="predicted"/>
<sequence>MSHATALVQKMPKQSPLSNKQLMSVIETQTAIAKLGVDLHAVMTLVANQIQKLVISATGTIVELAEDDEMVYRAVSNKAEHLLGLRLPLNKSLSGLCISQKTTLYCRDSETDARVNHEACRRVGLRSMAVVPLFYEQQVIGVIKIYSDQINAFHEKDLSLLGLMSDLIAAAMYHATKFSDQELYKLATRDHLTGLANRALFLDSLRLKLQEAKQFKEQLAVLIVDMDGLKLINDQFGHRYGDTALIEIAKRLSQNIRKNDLVARLGGDEFAIILPSVENYDVAKQMTVRLVDACSQPFSFENIYLKIGASIGLAIYPHDSLELQQLIDVADLNMYGEKKKRKLSLS</sequence>
<dbReference type="PANTHER" id="PTHR46663:SF2">
    <property type="entry name" value="GGDEF DOMAIN-CONTAINING PROTEIN"/>
    <property type="match status" value="1"/>
</dbReference>
<reference evidence="3" key="1">
    <citation type="submission" date="2013-02" db="EMBL/GenBank/DDBJ databases">
        <title>The Genome Sequence of Acinetobacter sp. NIPH 236.</title>
        <authorList>
            <consortium name="The Broad Institute Genome Sequencing Platform"/>
            <consortium name="The Broad Institute Genome Sequencing Center for Infectious Disease"/>
            <person name="Cerqueira G."/>
            <person name="Feldgarden M."/>
            <person name="Courvalin P."/>
            <person name="Perichon B."/>
            <person name="Grillot-Courvalin C."/>
            <person name="Clermont D."/>
            <person name="Rocha E."/>
            <person name="Yoon E.-J."/>
            <person name="Nemec A."/>
            <person name="Walker B."/>
            <person name="Young S.K."/>
            <person name="Zeng Q."/>
            <person name="Gargeya S."/>
            <person name="Fitzgerald M."/>
            <person name="Haas B."/>
            <person name="Abouelleil A."/>
            <person name="Alvarado L."/>
            <person name="Arachchi H.M."/>
            <person name="Berlin A.M."/>
            <person name="Chapman S.B."/>
            <person name="Dewar J."/>
            <person name="Goldberg J."/>
            <person name="Griggs A."/>
            <person name="Gujja S."/>
            <person name="Hansen M."/>
            <person name="Howarth C."/>
            <person name="Imamovic A."/>
            <person name="Larimer J."/>
            <person name="McCowan C."/>
            <person name="Murphy C."/>
            <person name="Neiman D."/>
            <person name="Pearson M."/>
            <person name="Priest M."/>
            <person name="Roberts A."/>
            <person name="Saif S."/>
            <person name="Shea T."/>
            <person name="Sisk P."/>
            <person name="Sykes S."/>
            <person name="Wortman J."/>
            <person name="Nusbaum C."/>
            <person name="Birren B."/>
        </authorList>
    </citation>
    <scope>NUCLEOTIDE SEQUENCE [LARGE SCALE GENOMIC DNA]</scope>
    <source>
        <strain evidence="3">NIPH 236</strain>
    </source>
</reference>
<evidence type="ECO:0000313" key="3">
    <source>
        <dbReference type="Proteomes" id="UP000013190"/>
    </source>
</evidence>
<dbReference type="InterPro" id="IPR003018">
    <property type="entry name" value="GAF"/>
</dbReference>
<dbReference type="SMART" id="SM00065">
    <property type="entry name" value="GAF"/>
    <property type="match status" value="1"/>
</dbReference>
<dbReference type="CDD" id="cd01949">
    <property type="entry name" value="GGDEF"/>
    <property type="match status" value="1"/>
</dbReference>
<keyword evidence="3" id="KW-1185">Reference proteome</keyword>
<dbReference type="Gene3D" id="3.30.450.40">
    <property type="match status" value="1"/>
</dbReference>
<name>A0ABP2TXZ5_9GAMM</name>
<dbReference type="SMART" id="SM00267">
    <property type="entry name" value="GGDEF"/>
    <property type="match status" value="1"/>
</dbReference>
<gene>
    <name evidence="2" type="ORF">F992_01780</name>
</gene>
<dbReference type="Gene3D" id="3.30.70.270">
    <property type="match status" value="1"/>
</dbReference>